<dbReference type="RefSeq" id="WP_088918822.1">
    <property type="nucleotide sequence ID" value="NZ_CP018632.1"/>
</dbReference>
<name>A0A2Z2NXY1_9GAMM</name>
<protein>
    <recommendedName>
        <fullName evidence="1">GAF domain-containing protein</fullName>
    </recommendedName>
</protein>
<feature type="domain" description="GAF" evidence="1">
    <location>
        <begin position="24"/>
        <end position="106"/>
    </location>
</feature>
<reference evidence="2 3" key="1">
    <citation type="submission" date="2016-12" db="EMBL/GenBank/DDBJ databases">
        <authorList>
            <person name="Song W.-J."/>
            <person name="Kurnit D.M."/>
        </authorList>
    </citation>
    <scope>NUCLEOTIDE SEQUENCE [LARGE SCALE GENOMIC DNA]</scope>
    <source>
        <strain evidence="2 3">IMCC3135</strain>
    </source>
</reference>
<dbReference type="InterPro" id="IPR003018">
    <property type="entry name" value="GAF"/>
</dbReference>
<dbReference type="Gene3D" id="3.30.450.40">
    <property type="match status" value="1"/>
</dbReference>
<gene>
    <name evidence="2" type="ORF">IMCC3135_18005</name>
</gene>
<dbReference type="OrthoDB" id="9148869at2"/>
<dbReference type="InterPro" id="IPR029016">
    <property type="entry name" value="GAF-like_dom_sf"/>
</dbReference>
<keyword evidence="3" id="KW-1185">Reference proteome</keyword>
<dbReference type="Proteomes" id="UP000250079">
    <property type="component" value="Chromosome"/>
</dbReference>
<dbReference type="KEGG" id="gai:IMCC3135_18005"/>
<accession>A0A2Z2NXY1</accession>
<evidence type="ECO:0000313" key="2">
    <source>
        <dbReference type="EMBL" id="ASJ73680.1"/>
    </source>
</evidence>
<evidence type="ECO:0000313" key="3">
    <source>
        <dbReference type="Proteomes" id="UP000250079"/>
    </source>
</evidence>
<dbReference type="SUPFAM" id="SSF55781">
    <property type="entry name" value="GAF domain-like"/>
    <property type="match status" value="1"/>
</dbReference>
<evidence type="ECO:0000259" key="1">
    <source>
        <dbReference type="Pfam" id="PF13185"/>
    </source>
</evidence>
<dbReference type="Pfam" id="PF13185">
    <property type="entry name" value="GAF_2"/>
    <property type="match status" value="1"/>
</dbReference>
<dbReference type="AlphaFoldDB" id="A0A2Z2NXY1"/>
<organism evidence="2 3">
    <name type="scientific">Granulosicoccus antarcticus IMCC3135</name>
    <dbReference type="NCBI Taxonomy" id="1192854"/>
    <lineage>
        <taxon>Bacteria</taxon>
        <taxon>Pseudomonadati</taxon>
        <taxon>Pseudomonadota</taxon>
        <taxon>Gammaproteobacteria</taxon>
        <taxon>Chromatiales</taxon>
        <taxon>Granulosicoccaceae</taxon>
        <taxon>Granulosicoccus</taxon>
    </lineage>
</organism>
<sequence>MDTNTDSVPNTFVRVAEVWIPKDGRLVHAEGDYAHSQAFADASVATSFAKGEGLPGKVWESGKPIVLKEFDGSYFKRTEAAAEAGLTSAVAIPVFAEDILKAVLVLLCSSDVDHMGAIEVWEYREERLRLADGYYGAATEFEAASKDIAFSHGQGLPGGVWSSNTPILKRNIARAASFLRSEQASNIGLKTGLGLPIPTPGDNTFVLTLLSATNTPIAHRFEIWDARPECVGASRKAQLIDGLCERDGPLWAQQNPPVDPPMASAWKGPIGQVLGNGLPYVQREGTGLPAGYTSMFALPIYHEADLAYVVACYL</sequence>
<dbReference type="EMBL" id="CP018632">
    <property type="protein sequence ID" value="ASJ73680.1"/>
    <property type="molecule type" value="Genomic_DNA"/>
</dbReference>
<proteinExistence type="predicted"/>